<dbReference type="GO" id="GO:0046872">
    <property type="term" value="F:metal ion binding"/>
    <property type="evidence" value="ECO:0007669"/>
    <property type="project" value="InterPro"/>
</dbReference>
<evidence type="ECO:0000313" key="4">
    <source>
        <dbReference type="Proteomes" id="UP000621560"/>
    </source>
</evidence>
<feature type="domain" description="ATP-grasp" evidence="2">
    <location>
        <begin position="127"/>
        <end position="363"/>
    </location>
</feature>
<keyword evidence="4" id="KW-1185">Reference proteome</keyword>
<dbReference type="RefSeq" id="WP_190921359.1">
    <property type="nucleotide sequence ID" value="NZ_JACXIZ010000059.1"/>
</dbReference>
<reference evidence="3" key="1">
    <citation type="submission" date="2020-09" db="EMBL/GenBank/DDBJ databases">
        <title>A novel bacterium of genus Paenibacillus, isolated from South China Sea.</title>
        <authorList>
            <person name="Huang H."/>
            <person name="Mo K."/>
            <person name="Hu Y."/>
        </authorList>
    </citation>
    <scope>NUCLEOTIDE SEQUENCE</scope>
    <source>
        <strain evidence="3">IB182496</strain>
    </source>
</reference>
<keyword evidence="1" id="KW-0067">ATP-binding</keyword>
<evidence type="ECO:0000313" key="3">
    <source>
        <dbReference type="EMBL" id="MBD2848262.1"/>
    </source>
</evidence>
<dbReference type="InterPro" id="IPR011761">
    <property type="entry name" value="ATP-grasp"/>
</dbReference>
<dbReference type="InterPro" id="IPR026838">
    <property type="entry name" value="YheC/D"/>
</dbReference>
<gene>
    <name evidence="3" type="ORF">IDH44_23960</name>
</gene>
<keyword evidence="1" id="KW-0547">Nucleotide-binding</keyword>
<dbReference type="AlphaFoldDB" id="A0A927BWQ9"/>
<organism evidence="3 4">
    <name type="scientific">Paenibacillus sabuli</name>
    <dbReference type="NCBI Taxonomy" id="2772509"/>
    <lineage>
        <taxon>Bacteria</taxon>
        <taxon>Bacillati</taxon>
        <taxon>Bacillota</taxon>
        <taxon>Bacilli</taxon>
        <taxon>Bacillales</taxon>
        <taxon>Paenibacillaceae</taxon>
        <taxon>Paenibacillus</taxon>
    </lineage>
</organism>
<accession>A0A927BWQ9</accession>
<evidence type="ECO:0000259" key="2">
    <source>
        <dbReference type="PROSITE" id="PS50975"/>
    </source>
</evidence>
<dbReference type="Pfam" id="PF14398">
    <property type="entry name" value="ATPgrasp_YheCD"/>
    <property type="match status" value="1"/>
</dbReference>
<dbReference type="Proteomes" id="UP000621560">
    <property type="component" value="Unassembled WGS sequence"/>
</dbReference>
<dbReference type="EMBL" id="JACXIZ010000059">
    <property type="protein sequence ID" value="MBD2848262.1"/>
    <property type="molecule type" value="Genomic_DNA"/>
</dbReference>
<dbReference type="GO" id="GO:0005524">
    <property type="term" value="F:ATP binding"/>
    <property type="evidence" value="ECO:0007669"/>
    <property type="project" value="UniProtKB-UniRule"/>
</dbReference>
<dbReference type="SUPFAM" id="SSF56059">
    <property type="entry name" value="Glutathione synthetase ATP-binding domain-like"/>
    <property type="match status" value="1"/>
</dbReference>
<proteinExistence type="predicted"/>
<dbReference type="PROSITE" id="PS50975">
    <property type="entry name" value="ATP_GRASP"/>
    <property type="match status" value="1"/>
</dbReference>
<protein>
    <submittedName>
        <fullName evidence="3">YheC/YheD family protein</fullName>
    </submittedName>
</protein>
<dbReference type="Gene3D" id="3.30.470.20">
    <property type="entry name" value="ATP-grasp fold, B domain"/>
    <property type="match status" value="1"/>
</dbReference>
<evidence type="ECO:0000256" key="1">
    <source>
        <dbReference type="PROSITE-ProRule" id="PRU00409"/>
    </source>
</evidence>
<comment type="caution">
    <text evidence="3">The sequence shown here is derived from an EMBL/GenBank/DDBJ whole genome shotgun (WGS) entry which is preliminary data.</text>
</comment>
<sequence length="391" mass="43550">MKKKPWTLGIVVRLEREHRVDAPARLPEDRLCRALCEAAPAYGMRAIVLSPQNSGPRSPRMQGYTLEAGAWQFGPVVRPDVVYDRYFARSGSELLALSRLLGGAAERQGIPVLGSRLPGKLEVYRTLRRWPAGDPLLPPTVPYRGSDQLVQLLGRSRAIVLKPNGGMQGRGVLRVRLERDRGRWELWGRNSANAPLRLRFEQFEALTAELERIMGRRRYLVQRYLELSDARGRPFDVRALVQKDGRGQWRLTGQVVRLGQPGSLTANLHGGGSAEPALDALPRLLGARAASNACARIEELSLAIARRLEQAYGRSCEFGLDYGLEPEGRLWLLEANSKPGHQAFSAGAESDFEASAMLQPLAYAHYLCSRQPALSFIETRFQAENVQEVHS</sequence>
<name>A0A927BWQ9_9BACL</name>